<organism evidence="2 3">
    <name type="scientific">Fusarium musae</name>
    <dbReference type="NCBI Taxonomy" id="1042133"/>
    <lineage>
        <taxon>Eukaryota</taxon>
        <taxon>Fungi</taxon>
        <taxon>Dikarya</taxon>
        <taxon>Ascomycota</taxon>
        <taxon>Pezizomycotina</taxon>
        <taxon>Sordariomycetes</taxon>
        <taxon>Hypocreomycetidae</taxon>
        <taxon>Hypocreales</taxon>
        <taxon>Nectriaceae</taxon>
        <taxon>Fusarium</taxon>
    </lineage>
</organism>
<dbReference type="AlphaFoldDB" id="A0A9P8DA53"/>
<protein>
    <submittedName>
        <fullName evidence="2">Uncharacterized protein</fullName>
    </submittedName>
</protein>
<dbReference type="KEGG" id="fmu:J7337_011029"/>
<proteinExistence type="predicted"/>
<dbReference type="RefSeq" id="XP_044677134.1">
    <property type="nucleotide sequence ID" value="XM_044828580.1"/>
</dbReference>
<keyword evidence="1" id="KW-0812">Transmembrane</keyword>
<evidence type="ECO:0000313" key="3">
    <source>
        <dbReference type="Proteomes" id="UP000827133"/>
    </source>
</evidence>
<name>A0A9P8DA53_9HYPO</name>
<reference evidence="2" key="1">
    <citation type="journal article" date="2021" name="Mol. Plant Microbe Interact.">
        <title>Telomere to telomere genome assembly of Fusarium musae F31, causal agent of crown rot disease of banana.</title>
        <authorList>
            <person name="Degradi L."/>
            <person name="Tava V."/>
            <person name="Kunova A."/>
            <person name="Cortesi P."/>
            <person name="Saracchi M."/>
            <person name="Pasquali M."/>
        </authorList>
    </citation>
    <scope>NUCLEOTIDE SEQUENCE</scope>
    <source>
        <strain evidence="2">F31</strain>
    </source>
</reference>
<feature type="transmembrane region" description="Helical" evidence="1">
    <location>
        <begin position="20"/>
        <end position="41"/>
    </location>
</feature>
<keyword evidence="1" id="KW-0472">Membrane</keyword>
<comment type="caution">
    <text evidence="2">The sequence shown here is derived from an EMBL/GenBank/DDBJ whole genome shotgun (WGS) entry which is preliminary data.</text>
</comment>
<keyword evidence="3" id="KW-1185">Reference proteome</keyword>
<evidence type="ECO:0000313" key="2">
    <source>
        <dbReference type="EMBL" id="KAG9498134.1"/>
    </source>
</evidence>
<gene>
    <name evidence="2" type="ORF">J7337_011029</name>
</gene>
<dbReference type="Proteomes" id="UP000827133">
    <property type="component" value="Unassembled WGS sequence"/>
</dbReference>
<keyword evidence="1" id="KW-1133">Transmembrane helix</keyword>
<sequence length="406" mass="45379">MEHKSYFSYPITQPVPFQWFTPVAVIGGIVFIALFTLMNFASSSYELIVKNSLDPNATVARRGLLHRYPSFLTTKVQPKCQPVTLPVNSDFFTNNAALTYTLTSVWERGKEGQRVTSPALTYHRNILQNCSFHSVEIDFDSLDRAGKQIGFCEWGAVLRSYITCKTDTPAGEVFFNMTQTYDYVPDTISFDSLHKFQRTGFLSRNRTTQASLWWGESLMPTFWGEVTLMLHNQRGAIKEDDDKIGLNKGTVSFTINDTYSNIEDPGVFSLDYRFYGSKIYEAACCPNLPLPLTANALDRSDTYPNVWLEADSLAKAAYSTILVDLGQKAAPKSNILTDAKLLTRYTENLSTTRMANLRSGPANDSYSALQKTTGQLGIIPSLSSLRRTSVRSRGSSRQGILSLLSL</sequence>
<dbReference type="GeneID" id="68318885"/>
<dbReference type="EMBL" id="JAHBCI010000008">
    <property type="protein sequence ID" value="KAG9498134.1"/>
    <property type="molecule type" value="Genomic_DNA"/>
</dbReference>
<evidence type="ECO:0000256" key="1">
    <source>
        <dbReference type="SAM" id="Phobius"/>
    </source>
</evidence>
<accession>A0A9P8DA53</accession>